<feature type="coiled-coil region" evidence="1">
    <location>
        <begin position="14"/>
        <end position="73"/>
    </location>
</feature>
<accession>A0A9Q0RFL6</accession>
<feature type="compositionally biased region" description="Polar residues" evidence="2">
    <location>
        <begin position="262"/>
        <end position="273"/>
    </location>
</feature>
<reference evidence="3" key="1">
    <citation type="submission" date="2022-10" db="EMBL/GenBank/DDBJ databases">
        <title>Novel sulphate-reducing endosymbionts in the free-living metamonad Anaeramoeba.</title>
        <authorList>
            <person name="Jerlstrom-Hultqvist J."/>
            <person name="Cepicka I."/>
            <person name="Gallot-Lavallee L."/>
            <person name="Salas-Leiva D."/>
            <person name="Curtis B.A."/>
            <person name="Zahonova K."/>
            <person name="Pipaliya S."/>
            <person name="Dacks J."/>
            <person name="Roger A.J."/>
        </authorList>
    </citation>
    <scope>NUCLEOTIDE SEQUENCE</scope>
    <source>
        <strain evidence="3">BMAN</strain>
    </source>
</reference>
<dbReference type="EMBL" id="JAPDFW010000056">
    <property type="protein sequence ID" value="KAJ5077833.1"/>
    <property type="molecule type" value="Genomic_DNA"/>
</dbReference>
<sequence>MTEFHQKLKDKYIRKQILKQKQEEKQQFEEIIAKVIEGNQHGIDKKFFETLDQYKLEQKIFELTEKLKELKTKKHDLFELMRAILSSEPSETNLENTEKKSTTQKDMKEKLPEIYGQITPTQGHQTGLLFHTTALVQLQQQAPVGYHTVLTETGKGGIIQQHPTTVEYKESGGIIEDPARGIYIQTNSGGIDSKVMGRPQAQDRYQHYSVKAYPKITKKPKYPSPNFTKAPSHPLQNSLRRYPSPRESSRYLSTSNSPPPTGQTIKYSTQSIGINPHPSKVYLSPHEQSQNIQNTSIENSNTNTPPNLTTNPPKNSINFESRKSRFVLDRLQSVSQRSPISGRAPPRYTTNDHGADMVSSPNAKPPTLVETGHLRANTNPNANSHKPPIIPPTSLATQMRPPQKPYSISHHILPPRSSNDPDSPYDPQQHGQGFPYQSNSPLDRSSYSSPKQTGDTPNFKTSSLHDHPQEFSQKDDFRKTFYSPNPQMHPSRNPHDPPNSLNNSSQMSSKFSSREKKRQQSIYLDHPDIKRANK</sequence>
<feature type="compositionally biased region" description="Low complexity" evidence="2">
    <location>
        <begin position="238"/>
        <end position="253"/>
    </location>
</feature>
<feature type="region of interest" description="Disordered" evidence="2">
    <location>
        <begin position="336"/>
        <end position="534"/>
    </location>
</feature>
<dbReference type="Proteomes" id="UP001149090">
    <property type="component" value="Unassembled WGS sequence"/>
</dbReference>
<protein>
    <submittedName>
        <fullName evidence="3">Uncharacterized protein</fullName>
    </submittedName>
</protein>
<evidence type="ECO:0000313" key="3">
    <source>
        <dbReference type="EMBL" id="KAJ5077833.1"/>
    </source>
</evidence>
<feature type="compositionally biased region" description="Low complexity" evidence="2">
    <location>
        <begin position="499"/>
        <end position="511"/>
    </location>
</feature>
<feature type="compositionally biased region" description="Basic and acidic residues" evidence="2">
    <location>
        <begin position="463"/>
        <end position="479"/>
    </location>
</feature>
<feature type="compositionally biased region" description="Polar residues" evidence="2">
    <location>
        <begin position="225"/>
        <end position="237"/>
    </location>
</feature>
<gene>
    <name evidence="3" type="ORF">M0811_05523</name>
</gene>
<feature type="compositionally biased region" description="Polar residues" evidence="2">
    <location>
        <begin position="429"/>
        <end position="462"/>
    </location>
</feature>
<keyword evidence="1" id="KW-0175">Coiled coil</keyword>
<feature type="compositionally biased region" description="Low complexity" evidence="2">
    <location>
        <begin position="301"/>
        <end position="313"/>
    </location>
</feature>
<dbReference type="AlphaFoldDB" id="A0A9Q0RFL6"/>
<proteinExistence type="predicted"/>
<organism evidence="3 4">
    <name type="scientific">Anaeramoeba ignava</name>
    <name type="common">Anaerobic marine amoeba</name>
    <dbReference type="NCBI Taxonomy" id="1746090"/>
    <lineage>
        <taxon>Eukaryota</taxon>
        <taxon>Metamonada</taxon>
        <taxon>Anaeramoebidae</taxon>
        <taxon>Anaeramoeba</taxon>
    </lineage>
</organism>
<comment type="caution">
    <text evidence="3">The sequence shown here is derived from an EMBL/GenBank/DDBJ whole genome shotgun (WGS) entry which is preliminary data.</text>
</comment>
<keyword evidence="4" id="KW-1185">Reference proteome</keyword>
<feature type="region of interest" description="Disordered" evidence="2">
    <location>
        <begin position="209"/>
        <end position="318"/>
    </location>
</feature>
<evidence type="ECO:0000256" key="2">
    <source>
        <dbReference type="SAM" id="MobiDB-lite"/>
    </source>
</evidence>
<evidence type="ECO:0000313" key="4">
    <source>
        <dbReference type="Proteomes" id="UP001149090"/>
    </source>
</evidence>
<evidence type="ECO:0000256" key="1">
    <source>
        <dbReference type="SAM" id="Coils"/>
    </source>
</evidence>
<name>A0A9Q0RFL6_ANAIG</name>
<feature type="compositionally biased region" description="Polar residues" evidence="2">
    <location>
        <begin position="286"/>
        <end position="300"/>
    </location>
</feature>
<feature type="compositionally biased region" description="Basic and acidic residues" evidence="2">
    <location>
        <begin position="525"/>
        <end position="534"/>
    </location>
</feature>